<protein>
    <recommendedName>
        <fullName evidence="1">Mos1 transposase HTH domain-containing protein</fullName>
    </recommendedName>
</protein>
<dbReference type="GO" id="GO:0005634">
    <property type="term" value="C:nucleus"/>
    <property type="evidence" value="ECO:0007669"/>
    <property type="project" value="TreeGrafter"/>
</dbReference>
<dbReference type="GO" id="GO:0042800">
    <property type="term" value="F:histone H3K4 methyltransferase activity"/>
    <property type="evidence" value="ECO:0007669"/>
    <property type="project" value="TreeGrafter"/>
</dbReference>
<dbReference type="GO" id="GO:0006303">
    <property type="term" value="P:double-strand break repair via nonhomologous end joining"/>
    <property type="evidence" value="ECO:0007669"/>
    <property type="project" value="TreeGrafter"/>
</dbReference>
<dbReference type="PANTHER" id="PTHR46060:SF2">
    <property type="entry name" value="HISTONE-LYSINE N-METHYLTRANSFERASE SETMAR"/>
    <property type="match status" value="1"/>
</dbReference>
<dbReference type="GO" id="GO:0003690">
    <property type="term" value="F:double-stranded DNA binding"/>
    <property type="evidence" value="ECO:0007669"/>
    <property type="project" value="TreeGrafter"/>
</dbReference>
<dbReference type="GO" id="GO:0000729">
    <property type="term" value="P:DNA double-strand break processing"/>
    <property type="evidence" value="ECO:0007669"/>
    <property type="project" value="TreeGrafter"/>
</dbReference>
<dbReference type="InterPro" id="IPR001888">
    <property type="entry name" value="Transposase_1"/>
</dbReference>
<feature type="domain" description="Mos1 transposase HTH" evidence="1">
    <location>
        <begin position="6"/>
        <end position="47"/>
    </location>
</feature>
<organism evidence="2 3">
    <name type="scientific">Euphydryas editha</name>
    <name type="common">Edith's checkerspot</name>
    <dbReference type="NCBI Taxonomy" id="104508"/>
    <lineage>
        <taxon>Eukaryota</taxon>
        <taxon>Metazoa</taxon>
        <taxon>Ecdysozoa</taxon>
        <taxon>Arthropoda</taxon>
        <taxon>Hexapoda</taxon>
        <taxon>Insecta</taxon>
        <taxon>Pterygota</taxon>
        <taxon>Neoptera</taxon>
        <taxon>Endopterygota</taxon>
        <taxon>Lepidoptera</taxon>
        <taxon>Glossata</taxon>
        <taxon>Ditrysia</taxon>
        <taxon>Papilionoidea</taxon>
        <taxon>Nymphalidae</taxon>
        <taxon>Nymphalinae</taxon>
        <taxon>Euphydryas</taxon>
    </lineage>
</organism>
<reference evidence="2" key="1">
    <citation type="submission" date="2022-03" db="EMBL/GenBank/DDBJ databases">
        <authorList>
            <person name="Tunstrom K."/>
        </authorList>
    </citation>
    <scope>NUCLEOTIDE SEQUENCE</scope>
</reference>
<evidence type="ECO:0000313" key="3">
    <source>
        <dbReference type="Proteomes" id="UP001153954"/>
    </source>
</evidence>
<dbReference type="Proteomes" id="UP001153954">
    <property type="component" value="Unassembled WGS sequence"/>
</dbReference>
<dbReference type="InterPro" id="IPR036397">
    <property type="entry name" value="RNaseH_sf"/>
</dbReference>
<name>A0AAU9UBP3_EUPED</name>
<dbReference type="EMBL" id="CAKOGL010000015">
    <property type="protein sequence ID" value="CAH2095507.1"/>
    <property type="molecule type" value="Genomic_DNA"/>
</dbReference>
<dbReference type="AlphaFoldDB" id="A0AAU9UBP3"/>
<gene>
    <name evidence="2" type="ORF">EEDITHA_LOCUS10949</name>
</gene>
<dbReference type="GO" id="GO:0003697">
    <property type="term" value="F:single-stranded DNA binding"/>
    <property type="evidence" value="ECO:0007669"/>
    <property type="project" value="TreeGrafter"/>
</dbReference>
<dbReference type="InterPro" id="IPR052709">
    <property type="entry name" value="Transposase-MT_Hybrid"/>
</dbReference>
<accession>A0AAU9UBP3</accession>
<dbReference type="GO" id="GO:0044774">
    <property type="term" value="P:mitotic DNA integrity checkpoint signaling"/>
    <property type="evidence" value="ECO:0007669"/>
    <property type="project" value="TreeGrafter"/>
</dbReference>
<dbReference type="Pfam" id="PF17906">
    <property type="entry name" value="HTH_48"/>
    <property type="match status" value="1"/>
</dbReference>
<sequence length="185" mass="21716">MENFKYRVIYEYEFHRGTNAAETARKMYYVYSCGILKKKYSFWFQQFCSVNFNRQNKARVLPETKADNEELKTILETELAAGCGVSDNLEKWVPYESSKASRQTRLDLGITLLNRHNIEGILDRIIICDEKWIMYDSKRKCSSQWLNTGEPTKPGPERKLTQKKSLVSIWWTSASVVHYNFLKSS</sequence>
<dbReference type="InterPro" id="IPR041426">
    <property type="entry name" value="Mos1_HTH"/>
</dbReference>
<dbReference type="GO" id="GO:0000014">
    <property type="term" value="F:single-stranded DNA endodeoxyribonuclease activity"/>
    <property type="evidence" value="ECO:0007669"/>
    <property type="project" value="TreeGrafter"/>
</dbReference>
<dbReference type="GO" id="GO:0031297">
    <property type="term" value="P:replication fork processing"/>
    <property type="evidence" value="ECO:0007669"/>
    <property type="project" value="TreeGrafter"/>
</dbReference>
<dbReference type="GO" id="GO:0044547">
    <property type="term" value="F:DNA topoisomerase binding"/>
    <property type="evidence" value="ECO:0007669"/>
    <property type="project" value="TreeGrafter"/>
</dbReference>
<keyword evidence="3" id="KW-1185">Reference proteome</keyword>
<proteinExistence type="predicted"/>
<dbReference type="GO" id="GO:0035861">
    <property type="term" value="C:site of double-strand break"/>
    <property type="evidence" value="ECO:0007669"/>
    <property type="project" value="TreeGrafter"/>
</dbReference>
<dbReference type="GO" id="GO:0000793">
    <property type="term" value="C:condensed chromosome"/>
    <property type="evidence" value="ECO:0007669"/>
    <property type="project" value="TreeGrafter"/>
</dbReference>
<comment type="caution">
    <text evidence="2">The sequence shown here is derived from an EMBL/GenBank/DDBJ whole genome shotgun (WGS) entry which is preliminary data.</text>
</comment>
<dbReference type="PANTHER" id="PTHR46060">
    <property type="entry name" value="MARINER MOS1 TRANSPOSASE-LIKE PROTEIN"/>
    <property type="match status" value="1"/>
</dbReference>
<dbReference type="Pfam" id="PF01359">
    <property type="entry name" value="Transposase_1"/>
    <property type="match status" value="1"/>
</dbReference>
<evidence type="ECO:0000259" key="1">
    <source>
        <dbReference type="Pfam" id="PF17906"/>
    </source>
</evidence>
<dbReference type="Gene3D" id="3.30.420.10">
    <property type="entry name" value="Ribonuclease H-like superfamily/Ribonuclease H"/>
    <property type="match status" value="1"/>
</dbReference>
<evidence type="ECO:0000313" key="2">
    <source>
        <dbReference type="EMBL" id="CAH2095507.1"/>
    </source>
</evidence>
<dbReference type="Gene3D" id="1.10.10.1450">
    <property type="match status" value="1"/>
</dbReference>
<dbReference type="GO" id="GO:0015074">
    <property type="term" value="P:DNA integration"/>
    <property type="evidence" value="ECO:0007669"/>
    <property type="project" value="TreeGrafter"/>
</dbReference>
<dbReference type="GO" id="GO:0046975">
    <property type="term" value="F:histone H3K36 methyltransferase activity"/>
    <property type="evidence" value="ECO:0007669"/>
    <property type="project" value="TreeGrafter"/>
</dbReference>